<dbReference type="InterPro" id="IPR012675">
    <property type="entry name" value="Beta-grasp_dom_sf"/>
</dbReference>
<protein>
    <submittedName>
        <fullName evidence="2">Molybdopterin synthase subunit MoaD</fullName>
    </submittedName>
</protein>
<dbReference type="GeneID" id="12510434"/>
<dbReference type="GO" id="GO:1990133">
    <property type="term" value="C:molybdopterin adenylyltransferase complex"/>
    <property type="evidence" value="ECO:0007669"/>
    <property type="project" value="TreeGrafter"/>
</dbReference>
<dbReference type="InterPro" id="IPR003749">
    <property type="entry name" value="ThiS/MoaD-like"/>
</dbReference>
<proteinExistence type="predicted"/>
<dbReference type="InterPro" id="IPR044672">
    <property type="entry name" value="MOCS2A"/>
</dbReference>
<dbReference type="Proteomes" id="UP000005877">
    <property type="component" value="Chromosome"/>
</dbReference>
<reference evidence="2 3" key="1">
    <citation type="journal article" date="2012" name="PLoS ONE">
        <title>The genome characteristics and predicted function of methyl-group oxidation pathway in the obligate aceticlastic methanogens, Methanosaeta spp.</title>
        <authorList>
            <person name="Zhu J."/>
            <person name="Zheng H."/>
            <person name="Ai G."/>
            <person name="Zhang G."/>
            <person name="Liu D."/>
            <person name="Liu X."/>
            <person name="Dong X."/>
        </authorList>
    </citation>
    <scope>NUCLEOTIDE SEQUENCE [LARGE SCALE GENOMIC DNA]</scope>
    <source>
        <strain evidence="2 3">6Ac</strain>
    </source>
</reference>
<dbReference type="RefSeq" id="WP_014586814.1">
    <property type="nucleotide sequence ID" value="NC_017527.1"/>
</dbReference>
<name>G7WND8_METH6</name>
<evidence type="ECO:0000256" key="1">
    <source>
        <dbReference type="ARBA" id="ARBA00022741"/>
    </source>
</evidence>
<dbReference type="CDD" id="cd17040">
    <property type="entry name" value="Ubl_MoaD_like"/>
    <property type="match status" value="1"/>
</dbReference>
<sequence length="92" mass="9773">MRVVVRSFARFREVVGEEAAFDLPEGSTLADLLEEVASAHPGLERVLSELEGAGGIGVTVLLNRRGADPSDLRRTVLEEGDEVAILPPFSGG</sequence>
<dbReference type="InterPro" id="IPR010038">
    <property type="entry name" value="MoaD_arc-typ"/>
</dbReference>
<dbReference type="GO" id="GO:0000166">
    <property type="term" value="F:nucleotide binding"/>
    <property type="evidence" value="ECO:0007669"/>
    <property type="project" value="UniProtKB-KW"/>
</dbReference>
<dbReference type="PATRIC" id="fig|1110509.7.peg.1401"/>
<dbReference type="SUPFAM" id="SSF54285">
    <property type="entry name" value="MoaD/ThiS"/>
    <property type="match status" value="1"/>
</dbReference>
<dbReference type="InterPro" id="IPR016155">
    <property type="entry name" value="Mopterin_synth/thiamin_S_b"/>
</dbReference>
<dbReference type="NCBIfam" id="TIGR01687">
    <property type="entry name" value="moaD_arch"/>
    <property type="match status" value="1"/>
</dbReference>
<dbReference type="PANTHER" id="PTHR33359">
    <property type="entry name" value="MOLYBDOPTERIN SYNTHASE SULFUR CARRIER SUBUNIT"/>
    <property type="match status" value="1"/>
</dbReference>
<dbReference type="PANTHER" id="PTHR33359:SF1">
    <property type="entry name" value="MOLYBDOPTERIN SYNTHASE SULFUR CARRIER SUBUNIT"/>
    <property type="match status" value="1"/>
</dbReference>
<dbReference type="Pfam" id="PF02597">
    <property type="entry name" value="ThiS"/>
    <property type="match status" value="1"/>
</dbReference>
<dbReference type="Gene3D" id="3.10.20.30">
    <property type="match status" value="1"/>
</dbReference>
<accession>G7WND8</accession>
<dbReference type="HOGENOM" id="CLU_114601_1_2_2"/>
<dbReference type="AlphaFoldDB" id="G7WND8"/>
<keyword evidence="1" id="KW-0547">Nucleotide-binding</keyword>
<dbReference type="OrthoDB" id="98357at2157"/>
<evidence type="ECO:0000313" key="3">
    <source>
        <dbReference type="Proteomes" id="UP000005877"/>
    </source>
</evidence>
<dbReference type="EMBL" id="CP003117">
    <property type="protein sequence ID" value="AET64629.1"/>
    <property type="molecule type" value="Genomic_DNA"/>
</dbReference>
<dbReference type="KEGG" id="mhi:Mhar_1265"/>
<evidence type="ECO:0000313" key="2">
    <source>
        <dbReference type="EMBL" id="AET64629.1"/>
    </source>
</evidence>
<dbReference type="GO" id="GO:0006777">
    <property type="term" value="P:Mo-molybdopterin cofactor biosynthetic process"/>
    <property type="evidence" value="ECO:0007669"/>
    <property type="project" value="InterPro"/>
</dbReference>
<keyword evidence="3" id="KW-1185">Reference proteome</keyword>
<organism evidence="2 3">
    <name type="scientific">Methanothrix harundinacea (strain 6Ac)</name>
    <name type="common">Methanosaeta harundinacea</name>
    <dbReference type="NCBI Taxonomy" id="1110509"/>
    <lineage>
        <taxon>Archaea</taxon>
        <taxon>Methanobacteriati</taxon>
        <taxon>Methanobacteriota</taxon>
        <taxon>Stenosarchaea group</taxon>
        <taxon>Methanomicrobia</taxon>
        <taxon>Methanotrichales</taxon>
        <taxon>Methanotrichaceae</taxon>
        <taxon>Methanothrix</taxon>
    </lineage>
</organism>
<gene>
    <name evidence="2" type="ordered locus">Mhar_1265</name>
</gene>
<dbReference type="STRING" id="1110509.Mhar_1265"/>